<comment type="similarity">
    <text evidence="1">Belongs to the eukaryotic ribosomal protein eL13 family.</text>
</comment>
<dbReference type="EMBL" id="JAKLMC020000017">
    <property type="protein sequence ID" value="KAK5952115.1"/>
    <property type="molecule type" value="Genomic_DNA"/>
</dbReference>
<dbReference type="PANTHER" id="PTHR11722">
    <property type="entry name" value="60S RIBOSOMAL PROTEIN L13"/>
    <property type="match status" value="1"/>
</dbReference>
<dbReference type="GO" id="GO:0003723">
    <property type="term" value="F:RNA binding"/>
    <property type="evidence" value="ECO:0007669"/>
    <property type="project" value="TreeGrafter"/>
</dbReference>
<name>A0AAN8I715_9EURO</name>
<evidence type="ECO:0000256" key="2">
    <source>
        <dbReference type="ARBA" id="ARBA00022980"/>
    </source>
</evidence>
<gene>
    <name evidence="5" type="primary">rpl13</name>
    <name evidence="5" type="ORF">OHC33_007002</name>
</gene>
<protein>
    <submittedName>
        <fullName evidence="5">60S ribosomal protein L13</fullName>
    </submittedName>
</protein>
<evidence type="ECO:0000256" key="3">
    <source>
        <dbReference type="ARBA" id="ARBA00023274"/>
    </source>
</evidence>
<evidence type="ECO:0000256" key="4">
    <source>
        <dbReference type="SAM" id="MobiDB-lite"/>
    </source>
</evidence>
<dbReference type="GO" id="GO:0003735">
    <property type="term" value="F:structural constituent of ribosome"/>
    <property type="evidence" value="ECO:0007669"/>
    <property type="project" value="InterPro"/>
</dbReference>
<keyword evidence="3" id="KW-0687">Ribonucleoprotein</keyword>
<sequence length="221" mass="25015">MAIKHNNAVPNNHFHKDWQRRVRVHFDQPGRKHRRRTARLAKAAKVAPRPVDRLKPVVQCPTIKYNRRARAGRGFTLLELKEAQIPRKLAPTIGITVDPRRTNHSQESLTANVARLKSYKARLILFPRKSGQHKKLDSSESDVKAVSEGSTKTISKIGSAFAVETGTGVAHGFSEIKSGEMPKGEEAPYRKLRELRSEQRYAGMREKRAKLKAEAEEAKKK</sequence>
<dbReference type="GO" id="GO:0022625">
    <property type="term" value="C:cytosolic large ribosomal subunit"/>
    <property type="evidence" value="ECO:0007669"/>
    <property type="project" value="TreeGrafter"/>
</dbReference>
<keyword evidence="6" id="KW-1185">Reference proteome</keyword>
<feature type="region of interest" description="Disordered" evidence="4">
    <location>
        <begin position="198"/>
        <end position="221"/>
    </location>
</feature>
<keyword evidence="2 5" id="KW-0689">Ribosomal protein</keyword>
<dbReference type="HAMAP" id="MF_00499">
    <property type="entry name" value="Ribosomal_eL13"/>
    <property type="match status" value="1"/>
</dbReference>
<dbReference type="Gene3D" id="1.20.5.110">
    <property type="match status" value="1"/>
</dbReference>
<comment type="caution">
    <text evidence="5">The sequence shown here is derived from an EMBL/GenBank/DDBJ whole genome shotgun (WGS) entry which is preliminary data.</text>
</comment>
<organism evidence="5 6">
    <name type="scientific">Knufia fluminis</name>
    <dbReference type="NCBI Taxonomy" id="191047"/>
    <lineage>
        <taxon>Eukaryota</taxon>
        <taxon>Fungi</taxon>
        <taxon>Dikarya</taxon>
        <taxon>Ascomycota</taxon>
        <taxon>Pezizomycotina</taxon>
        <taxon>Eurotiomycetes</taxon>
        <taxon>Chaetothyriomycetidae</taxon>
        <taxon>Chaetothyriales</taxon>
        <taxon>Trichomeriaceae</taxon>
        <taxon>Knufia</taxon>
    </lineage>
</organism>
<reference evidence="5 6" key="1">
    <citation type="submission" date="2022-12" db="EMBL/GenBank/DDBJ databases">
        <title>Genomic features and morphological characterization of a novel Knufia sp. strain isolated from spacecraft assembly facility.</title>
        <authorList>
            <person name="Teixeira M."/>
            <person name="Chander A.M."/>
            <person name="Stajich J.E."/>
            <person name="Venkateswaran K."/>
        </authorList>
    </citation>
    <scope>NUCLEOTIDE SEQUENCE [LARGE SCALE GENOMIC DNA]</scope>
    <source>
        <strain evidence="5 6">FJI-L2-BK-P2</strain>
    </source>
</reference>
<dbReference type="Proteomes" id="UP001316803">
    <property type="component" value="Unassembled WGS sequence"/>
</dbReference>
<evidence type="ECO:0000313" key="5">
    <source>
        <dbReference type="EMBL" id="KAK5952115.1"/>
    </source>
</evidence>
<dbReference type="AlphaFoldDB" id="A0AAN8I715"/>
<dbReference type="PANTHER" id="PTHR11722:SF0">
    <property type="entry name" value="LARGE RIBOSOMAL SUBUNIT PROTEIN EL13"/>
    <property type="match status" value="1"/>
</dbReference>
<proteinExistence type="inferred from homology"/>
<accession>A0AAN8I715</accession>
<evidence type="ECO:0000313" key="6">
    <source>
        <dbReference type="Proteomes" id="UP001316803"/>
    </source>
</evidence>
<dbReference type="Pfam" id="PF01294">
    <property type="entry name" value="Ribosomal_L13e"/>
    <property type="match status" value="1"/>
</dbReference>
<evidence type="ECO:0000256" key="1">
    <source>
        <dbReference type="ARBA" id="ARBA00005640"/>
    </source>
</evidence>
<dbReference type="InterPro" id="IPR001380">
    <property type="entry name" value="Ribosomal_eL13"/>
</dbReference>
<dbReference type="GO" id="GO:0006412">
    <property type="term" value="P:translation"/>
    <property type="evidence" value="ECO:0007669"/>
    <property type="project" value="InterPro"/>
</dbReference>